<keyword evidence="3" id="KW-1185">Reference proteome</keyword>
<evidence type="ECO:0000256" key="1">
    <source>
        <dbReference type="SAM" id="MobiDB-lite"/>
    </source>
</evidence>
<dbReference type="InterPro" id="IPR052584">
    <property type="entry name" value="U2_snRNP_Complex_Component"/>
</dbReference>
<name>A0A2J8AGR4_9CHLO</name>
<proteinExistence type="predicted"/>
<dbReference type="OrthoDB" id="10260794at2759"/>
<protein>
    <submittedName>
        <fullName evidence="2">Splicing factor 3B subunit 2</fullName>
    </submittedName>
</protein>
<sequence length="288" mass="31162">MASEELVNGAEASGVAAAADGGKKSKADKEKERRKKKKLNKQLRRQEQPKGASGAAVAPSEDGDDEDIVVEYVSAPLDLETLRGEGGASTAAREDADAEEEDPDRFGMGFGGGLGFGRAAEPKPQASMDPYEEFKRVFERFASAEEVTGTAEMKDTEEGDERAKDEKKATTSEQGSDDEEGEGVEGKLSKKKLKLLNRLKVAELKAVCVRPEVVEVWDVTGPDPPLLVFLKAGVKALYDARVAELRSANRREDFSDMVASKAASQKRKQQASQDAKTAKKSKGDNFKF</sequence>
<dbReference type="AlphaFoldDB" id="A0A2J8AGR4"/>
<feature type="region of interest" description="Disordered" evidence="1">
    <location>
        <begin position="253"/>
        <end position="288"/>
    </location>
</feature>
<dbReference type="PANTHER" id="PTHR12785">
    <property type="entry name" value="SPLICING FACTOR 3B"/>
    <property type="match status" value="1"/>
</dbReference>
<evidence type="ECO:0000313" key="3">
    <source>
        <dbReference type="Proteomes" id="UP000236333"/>
    </source>
</evidence>
<feature type="region of interest" description="Disordered" evidence="1">
    <location>
        <begin position="1"/>
        <end position="131"/>
    </location>
</feature>
<dbReference type="PANTHER" id="PTHR12785:SF6">
    <property type="entry name" value="SPLICING FACTOR 3B SUBUNIT 2"/>
    <property type="match status" value="1"/>
</dbReference>
<dbReference type="Proteomes" id="UP000236333">
    <property type="component" value="Unassembled WGS sequence"/>
</dbReference>
<accession>A0A2J8AGR4</accession>
<feature type="compositionally biased region" description="Basic residues" evidence="1">
    <location>
        <begin position="32"/>
        <end position="43"/>
    </location>
</feature>
<feature type="compositionally biased region" description="Basic and acidic residues" evidence="1">
    <location>
        <begin position="152"/>
        <end position="170"/>
    </location>
</feature>
<gene>
    <name evidence="2" type="ORF">TSOC_001441</name>
</gene>
<organism evidence="2 3">
    <name type="scientific">Tetrabaena socialis</name>
    <dbReference type="NCBI Taxonomy" id="47790"/>
    <lineage>
        <taxon>Eukaryota</taxon>
        <taxon>Viridiplantae</taxon>
        <taxon>Chlorophyta</taxon>
        <taxon>core chlorophytes</taxon>
        <taxon>Chlorophyceae</taxon>
        <taxon>CS clade</taxon>
        <taxon>Chlamydomonadales</taxon>
        <taxon>Tetrabaenaceae</taxon>
        <taxon>Tetrabaena</taxon>
    </lineage>
</organism>
<feature type="compositionally biased region" description="Basic and acidic residues" evidence="1">
    <location>
        <begin position="21"/>
        <end position="31"/>
    </location>
</feature>
<comment type="caution">
    <text evidence="2">The sequence shown here is derived from an EMBL/GenBank/DDBJ whole genome shotgun (WGS) entry which is preliminary data.</text>
</comment>
<feature type="compositionally biased region" description="Low complexity" evidence="1">
    <location>
        <begin position="7"/>
        <end position="20"/>
    </location>
</feature>
<evidence type="ECO:0000313" key="2">
    <source>
        <dbReference type="EMBL" id="PNH11686.1"/>
    </source>
</evidence>
<dbReference type="EMBL" id="PGGS01000024">
    <property type="protein sequence ID" value="PNH11686.1"/>
    <property type="molecule type" value="Genomic_DNA"/>
</dbReference>
<reference evidence="2 3" key="1">
    <citation type="journal article" date="2017" name="Mol. Biol. Evol.">
        <title>The 4-celled Tetrabaena socialis nuclear genome reveals the essential components for genetic control of cell number at the origin of multicellularity in the volvocine lineage.</title>
        <authorList>
            <person name="Featherston J."/>
            <person name="Arakaki Y."/>
            <person name="Hanschen E.R."/>
            <person name="Ferris P.J."/>
            <person name="Michod R.E."/>
            <person name="Olson B.J.S.C."/>
            <person name="Nozaki H."/>
            <person name="Durand P.M."/>
        </authorList>
    </citation>
    <scope>NUCLEOTIDE SEQUENCE [LARGE SCALE GENOMIC DNA]</scope>
    <source>
        <strain evidence="2 3">NIES-571</strain>
    </source>
</reference>
<feature type="region of interest" description="Disordered" evidence="1">
    <location>
        <begin position="145"/>
        <end position="187"/>
    </location>
</feature>